<proteinExistence type="predicted"/>
<dbReference type="GO" id="GO:0061630">
    <property type="term" value="F:ubiquitin protein ligase activity"/>
    <property type="evidence" value="ECO:0000318"/>
    <property type="project" value="GO_Central"/>
</dbReference>
<dbReference type="Pfam" id="PF13639">
    <property type="entry name" value="zf-RING_2"/>
    <property type="match status" value="1"/>
</dbReference>
<comment type="catalytic activity">
    <reaction evidence="1">
        <text>S-ubiquitinyl-[E2 ubiquitin-conjugating enzyme]-L-cysteine + [acceptor protein]-L-lysine = [E2 ubiquitin-conjugating enzyme]-L-cysteine + N(6)-ubiquitinyl-[acceptor protein]-L-lysine.</text>
        <dbReference type="EC" id="2.3.2.27"/>
    </reaction>
</comment>
<evidence type="ECO:0000256" key="5">
    <source>
        <dbReference type="ARBA" id="ARBA00022771"/>
    </source>
</evidence>
<evidence type="ECO:0000256" key="3">
    <source>
        <dbReference type="ARBA" id="ARBA00022679"/>
    </source>
</evidence>
<dbReference type="EMBL" id="MNCJ02000331">
    <property type="protein sequence ID" value="KAF5758345.1"/>
    <property type="molecule type" value="Genomic_DNA"/>
</dbReference>
<evidence type="ECO:0000256" key="6">
    <source>
        <dbReference type="ARBA" id="ARBA00022786"/>
    </source>
</evidence>
<dbReference type="AlphaFoldDB" id="A0A9K3DNK6"/>
<reference evidence="11" key="1">
    <citation type="journal article" date="2017" name="Nature">
        <title>The sunflower genome provides insights into oil metabolism, flowering and Asterid evolution.</title>
        <authorList>
            <person name="Badouin H."/>
            <person name="Gouzy J."/>
            <person name="Grassa C.J."/>
            <person name="Murat F."/>
            <person name="Staton S.E."/>
            <person name="Cottret L."/>
            <person name="Lelandais-Briere C."/>
            <person name="Owens G.L."/>
            <person name="Carrere S."/>
            <person name="Mayjonade B."/>
            <person name="Legrand L."/>
            <person name="Gill N."/>
            <person name="Kane N.C."/>
            <person name="Bowers J.E."/>
            <person name="Hubner S."/>
            <person name="Bellec A."/>
            <person name="Berard A."/>
            <person name="Berges H."/>
            <person name="Blanchet N."/>
            <person name="Boniface M.C."/>
            <person name="Brunel D."/>
            <person name="Catrice O."/>
            <person name="Chaidir N."/>
            <person name="Claudel C."/>
            <person name="Donnadieu C."/>
            <person name="Faraut T."/>
            <person name="Fievet G."/>
            <person name="Helmstetter N."/>
            <person name="King M."/>
            <person name="Knapp S.J."/>
            <person name="Lai Z."/>
            <person name="Le Paslier M.C."/>
            <person name="Lippi Y."/>
            <person name="Lorenzon L."/>
            <person name="Mandel J.R."/>
            <person name="Marage G."/>
            <person name="Marchand G."/>
            <person name="Marquand E."/>
            <person name="Bret-Mestries E."/>
            <person name="Morien E."/>
            <person name="Nambeesan S."/>
            <person name="Nguyen T."/>
            <person name="Pegot-Espagnet P."/>
            <person name="Pouilly N."/>
            <person name="Raftis F."/>
            <person name="Sallet E."/>
            <person name="Schiex T."/>
            <person name="Thomas J."/>
            <person name="Vandecasteele C."/>
            <person name="Vares D."/>
            <person name="Vear F."/>
            <person name="Vautrin S."/>
            <person name="Crespi M."/>
            <person name="Mangin B."/>
            <person name="Burke J.M."/>
            <person name="Salse J."/>
            <person name="Munos S."/>
            <person name="Vincourt P."/>
            <person name="Rieseberg L.H."/>
            <person name="Langlade N.B."/>
        </authorList>
    </citation>
    <scope>NUCLEOTIDE SEQUENCE</scope>
    <source>
        <tissue evidence="11">Leaves</tissue>
    </source>
</reference>
<evidence type="ECO:0000259" key="10">
    <source>
        <dbReference type="PROSITE" id="PS50089"/>
    </source>
</evidence>
<keyword evidence="12" id="KW-1185">Reference proteome</keyword>
<dbReference type="SUPFAM" id="SSF57850">
    <property type="entry name" value="RING/U-box"/>
    <property type="match status" value="1"/>
</dbReference>
<dbReference type="InterPro" id="IPR001841">
    <property type="entry name" value="Znf_RING"/>
</dbReference>
<evidence type="ECO:0000313" key="11">
    <source>
        <dbReference type="EMBL" id="KAF5758345.1"/>
    </source>
</evidence>
<feature type="domain" description="RING-type" evidence="10">
    <location>
        <begin position="261"/>
        <end position="302"/>
    </location>
</feature>
<dbReference type="GO" id="GO:0016567">
    <property type="term" value="P:protein ubiquitination"/>
    <property type="evidence" value="ECO:0000318"/>
    <property type="project" value="GO_Central"/>
</dbReference>
<gene>
    <name evidence="11" type="ORF">HanXRQr2_Chr16g0728171</name>
</gene>
<dbReference type="PANTHER" id="PTHR15710:SF233">
    <property type="entry name" value="RING-TYPE DOMAIN-CONTAINING PROTEIN"/>
    <property type="match status" value="1"/>
</dbReference>
<evidence type="ECO:0000256" key="7">
    <source>
        <dbReference type="ARBA" id="ARBA00022833"/>
    </source>
</evidence>
<keyword evidence="5 8" id="KW-0863">Zinc-finger</keyword>
<accession>A0A9K3DNK6</accession>
<evidence type="ECO:0000313" key="12">
    <source>
        <dbReference type="Proteomes" id="UP000215914"/>
    </source>
</evidence>
<name>A0A9K3DNK6_HELAN</name>
<dbReference type="GO" id="GO:0008270">
    <property type="term" value="F:zinc ion binding"/>
    <property type="evidence" value="ECO:0007669"/>
    <property type="project" value="UniProtKB-KW"/>
</dbReference>
<keyword evidence="6" id="KW-0833">Ubl conjugation pathway</keyword>
<dbReference type="GO" id="GO:0005737">
    <property type="term" value="C:cytoplasm"/>
    <property type="evidence" value="ECO:0000318"/>
    <property type="project" value="GO_Central"/>
</dbReference>
<dbReference type="FunFam" id="3.30.40.10:FF:000022">
    <property type="entry name" value="E3 ubiquitin-protein ligase RING1-like"/>
    <property type="match status" value="1"/>
</dbReference>
<evidence type="ECO:0000256" key="4">
    <source>
        <dbReference type="ARBA" id="ARBA00022723"/>
    </source>
</evidence>
<evidence type="ECO:0000256" key="9">
    <source>
        <dbReference type="SAM" id="MobiDB-lite"/>
    </source>
</evidence>
<keyword evidence="4" id="KW-0479">Metal-binding</keyword>
<evidence type="ECO:0000256" key="2">
    <source>
        <dbReference type="ARBA" id="ARBA00012483"/>
    </source>
</evidence>
<dbReference type="EC" id="2.3.2.27" evidence="2"/>
<dbReference type="InterPro" id="IPR013083">
    <property type="entry name" value="Znf_RING/FYVE/PHD"/>
</dbReference>
<dbReference type="PROSITE" id="PS50089">
    <property type="entry name" value="ZF_RING_2"/>
    <property type="match status" value="1"/>
</dbReference>
<dbReference type="PANTHER" id="PTHR15710">
    <property type="entry name" value="E3 UBIQUITIN-PROTEIN LIGASE PRAJA"/>
    <property type="match status" value="1"/>
</dbReference>
<dbReference type="SMART" id="SM00184">
    <property type="entry name" value="RING"/>
    <property type="match status" value="1"/>
</dbReference>
<evidence type="ECO:0000256" key="1">
    <source>
        <dbReference type="ARBA" id="ARBA00000900"/>
    </source>
</evidence>
<dbReference type="Gramene" id="mRNA:HanXRQr2_Chr16g0728171">
    <property type="protein sequence ID" value="CDS:HanXRQr2_Chr16g0728171.1"/>
    <property type="gene ID" value="HanXRQr2_Chr16g0728171"/>
</dbReference>
<comment type="caution">
    <text evidence="11">The sequence shown here is derived from an EMBL/GenBank/DDBJ whole genome shotgun (WGS) entry which is preliminary data.</text>
</comment>
<feature type="region of interest" description="Disordered" evidence="9">
    <location>
        <begin position="1"/>
        <end position="25"/>
    </location>
</feature>
<dbReference type="Gene3D" id="3.30.40.10">
    <property type="entry name" value="Zinc/RING finger domain, C3HC4 (zinc finger)"/>
    <property type="match status" value="1"/>
</dbReference>
<feature type="compositionally biased region" description="Polar residues" evidence="9">
    <location>
        <begin position="7"/>
        <end position="21"/>
    </location>
</feature>
<sequence length="321" mass="35864">MFHQSHSHSASGTLEHNPLSNSDRRSRISVIEENDDGLISNEFDVDLGLGFLPQYSHNPSCNDDANLGFIVADSGTRFESDDDGYCDEEASFHLGWDAFHLEDEITNPNLNPNPNSISNANANAYVNEDFEWEEVDDQIDDEREALSMFFGLEPDDDASVSPVLLIGFAEVAEQPRDQHDALEWQVLSNVQTFEPNLDSDDQEHDQYDEYNYTEYEMFFGQFADSDVVPSSGRPPASKTAVVSLSTVVVTQEDAVNDNALCAVCKDGMVVGEMATQLPCGHRYHGECILPWLAVRNTCPVCRHELPTDDPDYERRKAERGG</sequence>
<organism evidence="11 12">
    <name type="scientific">Helianthus annuus</name>
    <name type="common">Common sunflower</name>
    <dbReference type="NCBI Taxonomy" id="4232"/>
    <lineage>
        <taxon>Eukaryota</taxon>
        <taxon>Viridiplantae</taxon>
        <taxon>Streptophyta</taxon>
        <taxon>Embryophyta</taxon>
        <taxon>Tracheophyta</taxon>
        <taxon>Spermatophyta</taxon>
        <taxon>Magnoliopsida</taxon>
        <taxon>eudicotyledons</taxon>
        <taxon>Gunneridae</taxon>
        <taxon>Pentapetalae</taxon>
        <taxon>asterids</taxon>
        <taxon>campanulids</taxon>
        <taxon>Asterales</taxon>
        <taxon>Asteraceae</taxon>
        <taxon>Asteroideae</taxon>
        <taxon>Heliantheae alliance</taxon>
        <taxon>Heliantheae</taxon>
        <taxon>Helianthus</taxon>
    </lineage>
</organism>
<dbReference type="Proteomes" id="UP000215914">
    <property type="component" value="Unassembled WGS sequence"/>
</dbReference>
<protein>
    <recommendedName>
        <fullName evidence="2">RING-type E3 ubiquitin transferase</fullName>
        <ecNumber evidence="2">2.3.2.27</ecNumber>
    </recommendedName>
</protein>
<reference evidence="11" key="2">
    <citation type="submission" date="2020-06" db="EMBL/GenBank/DDBJ databases">
        <title>Helianthus annuus Genome sequencing and assembly Release 2.</title>
        <authorList>
            <person name="Gouzy J."/>
            <person name="Langlade N."/>
            <person name="Munos S."/>
        </authorList>
    </citation>
    <scope>NUCLEOTIDE SEQUENCE</scope>
    <source>
        <tissue evidence="11">Leaves</tissue>
    </source>
</reference>
<keyword evidence="3" id="KW-0808">Transferase</keyword>
<evidence type="ECO:0000256" key="8">
    <source>
        <dbReference type="PROSITE-ProRule" id="PRU00175"/>
    </source>
</evidence>
<keyword evidence="7" id="KW-0862">Zinc</keyword>